<dbReference type="CDD" id="cd21442">
    <property type="entry name" value="SNARE_NTD_STX6-like"/>
    <property type="match status" value="1"/>
</dbReference>
<dbReference type="AlphaFoldDB" id="A0A2P6RBX4"/>
<dbReference type="Gramene" id="PRQ43934">
    <property type="protein sequence ID" value="PRQ43934"/>
    <property type="gene ID" value="RchiOBHm_Chr3g0473681"/>
</dbReference>
<keyword evidence="4" id="KW-1133">Transmembrane helix</keyword>
<dbReference type="Gene3D" id="1.20.58.90">
    <property type="match status" value="1"/>
</dbReference>
<dbReference type="STRING" id="74649.A0A2P6RBX4"/>
<protein>
    <recommendedName>
        <fullName evidence="5">Syntaxin 6/10/61 N-terminal domain-containing protein</fullName>
    </recommendedName>
</protein>
<dbReference type="GO" id="GO:0016020">
    <property type="term" value="C:membrane"/>
    <property type="evidence" value="ECO:0007669"/>
    <property type="project" value="InterPro"/>
</dbReference>
<evidence type="ECO:0000256" key="2">
    <source>
        <dbReference type="ARBA" id="ARBA00046280"/>
    </source>
</evidence>
<feature type="transmembrane region" description="Helical" evidence="4">
    <location>
        <begin position="366"/>
        <end position="386"/>
    </location>
</feature>
<sequence>MASGLHQWESDPLFSAAEVVQDSADRMESTFRFLLHELSLVQNDFPDPKLHASIDYHKRDLATTLETAKWQLEDFERAVSFSAMTGKSQIQGDVILRHKQFIRAIREQIAYVEKSLEGTSIGDPMRNTEWVKLNEQDRDGLALFLSGGNATEHSDSYDGEDSSMLRRFLDPTTSSSAKDSTSGIVEQKSREIENFNRNGVVHVDHNMESRKENNLRKVSSYPNTRSGFEFTETSYNRYGEGSSWDLEANEAKPESFLSKNKLRRVWSRINAYGFLTNIWTLYGSRVTRNYTKRFKDGEEQSHSPSSADVSHAPQGHQGTWLANGYRNFEVLSVQVRTKIMHLQTWLGVIRARYQRSPYRIQVQRRAVQLVLIIVFGLIILGTLVSLV</sequence>
<evidence type="ECO:0000313" key="6">
    <source>
        <dbReference type="EMBL" id="PRQ43934.1"/>
    </source>
</evidence>
<dbReference type="PANTHER" id="PTHR34949:SF2">
    <property type="entry name" value="OS05G0443700 PROTEIN"/>
    <property type="match status" value="1"/>
</dbReference>
<gene>
    <name evidence="6" type="ORF">RchiOBHm_Chr3g0473681</name>
</gene>
<keyword evidence="1" id="KW-0813">Transport</keyword>
<dbReference type="GO" id="GO:0015031">
    <property type="term" value="P:protein transport"/>
    <property type="evidence" value="ECO:0007669"/>
    <property type="project" value="UniProtKB-KW"/>
</dbReference>
<evidence type="ECO:0000256" key="3">
    <source>
        <dbReference type="SAM" id="MobiDB-lite"/>
    </source>
</evidence>
<accession>A0A2P6RBX4</accession>
<evidence type="ECO:0000256" key="4">
    <source>
        <dbReference type="SAM" id="Phobius"/>
    </source>
</evidence>
<comment type="subcellular location">
    <subcellularLocation>
        <location evidence="2">Endomembrane system</location>
        <topology evidence="2">Single-pass type IV membrane protein</topology>
    </subcellularLocation>
</comment>
<keyword evidence="7" id="KW-1185">Reference proteome</keyword>
<dbReference type="SUPFAM" id="SSF47661">
    <property type="entry name" value="t-snare proteins"/>
    <property type="match status" value="1"/>
</dbReference>
<dbReference type="OrthoDB" id="737588at2759"/>
<dbReference type="OMA" id="DPMRNTE"/>
<proteinExistence type="predicted"/>
<dbReference type="EMBL" id="PDCK01000041">
    <property type="protein sequence ID" value="PRQ43934.1"/>
    <property type="molecule type" value="Genomic_DNA"/>
</dbReference>
<reference evidence="6 7" key="1">
    <citation type="journal article" date="2018" name="Nat. Genet.">
        <title>The Rosa genome provides new insights in the design of modern roses.</title>
        <authorList>
            <person name="Bendahmane M."/>
        </authorList>
    </citation>
    <scope>NUCLEOTIDE SEQUENCE [LARGE SCALE GENOMIC DNA]</scope>
    <source>
        <strain evidence="7">cv. Old Blush</strain>
    </source>
</reference>
<evidence type="ECO:0000259" key="5">
    <source>
        <dbReference type="Pfam" id="PF09177"/>
    </source>
</evidence>
<dbReference type="InterPro" id="IPR015260">
    <property type="entry name" value="Syntaxin-6/10/61_N"/>
</dbReference>
<dbReference type="GO" id="GO:0012505">
    <property type="term" value="C:endomembrane system"/>
    <property type="evidence" value="ECO:0007669"/>
    <property type="project" value="UniProtKB-SubCell"/>
</dbReference>
<dbReference type="Pfam" id="PF09177">
    <property type="entry name" value="STX6_10_61_N"/>
    <property type="match status" value="1"/>
</dbReference>
<evidence type="ECO:0000256" key="1">
    <source>
        <dbReference type="ARBA" id="ARBA00022927"/>
    </source>
</evidence>
<keyword evidence="1" id="KW-0653">Protein transport</keyword>
<dbReference type="GO" id="GO:0048193">
    <property type="term" value="P:Golgi vesicle transport"/>
    <property type="evidence" value="ECO:0007669"/>
    <property type="project" value="InterPro"/>
</dbReference>
<comment type="caution">
    <text evidence="6">The sequence shown here is derived from an EMBL/GenBank/DDBJ whole genome shotgun (WGS) entry which is preliminary data.</text>
</comment>
<feature type="domain" description="Syntaxin 6/10/61 N-terminal" evidence="5">
    <location>
        <begin position="11"/>
        <end position="111"/>
    </location>
</feature>
<dbReference type="PANTHER" id="PTHR34949">
    <property type="entry name" value="OS05G0443700 PROTEIN"/>
    <property type="match status" value="1"/>
</dbReference>
<organism evidence="6 7">
    <name type="scientific">Rosa chinensis</name>
    <name type="common">China rose</name>
    <dbReference type="NCBI Taxonomy" id="74649"/>
    <lineage>
        <taxon>Eukaryota</taxon>
        <taxon>Viridiplantae</taxon>
        <taxon>Streptophyta</taxon>
        <taxon>Embryophyta</taxon>
        <taxon>Tracheophyta</taxon>
        <taxon>Spermatophyta</taxon>
        <taxon>Magnoliopsida</taxon>
        <taxon>eudicotyledons</taxon>
        <taxon>Gunneridae</taxon>
        <taxon>Pentapetalae</taxon>
        <taxon>rosids</taxon>
        <taxon>fabids</taxon>
        <taxon>Rosales</taxon>
        <taxon>Rosaceae</taxon>
        <taxon>Rosoideae</taxon>
        <taxon>Rosoideae incertae sedis</taxon>
        <taxon>Rosa</taxon>
    </lineage>
</organism>
<name>A0A2P6RBX4_ROSCH</name>
<dbReference type="InterPro" id="IPR010989">
    <property type="entry name" value="SNARE"/>
</dbReference>
<dbReference type="Proteomes" id="UP000238479">
    <property type="component" value="Chromosome 3"/>
</dbReference>
<keyword evidence="4" id="KW-0472">Membrane</keyword>
<keyword evidence="4" id="KW-0812">Transmembrane</keyword>
<feature type="region of interest" description="Disordered" evidence="3">
    <location>
        <begin position="295"/>
        <end position="315"/>
    </location>
</feature>
<evidence type="ECO:0000313" key="7">
    <source>
        <dbReference type="Proteomes" id="UP000238479"/>
    </source>
</evidence>